<dbReference type="RefSeq" id="WP_149568311.1">
    <property type="nucleotide sequence ID" value="NZ_CP035807.1"/>
</dbReference>
<feature type="transmembrane region" description="Helical" evidence="7">
    <location>
        <begin position="6"/>
        <end position="22"/>
    </location>
</feature>
<dbReference type="AlphaFoldDB" id="A0A5C1QDC4"/>
<dbReference type="PANTHER" id="PTHR42865">
    <property type="entry name" value="PROTON/GLUTAMATE-ASPARTATE SYMPORTER"/>
    <property type="match status" value="1"/>
</dbReference>
<dbReference type="SUPFAM" id="SSF118215">
    <property type="entry name" value="Proton glutamate symport protein"/>
    <property type="match status" value="1"/>
</dbReference>
<keyword evidence="9" id="KW-1185">Reference proteome</keyword>
<comment type="subcellular location">
    <subcellularLocation>
        <location evidence="1">Membrane</location>
        <topology evidence="1">Multi-pass membrane protein</topology>
    </subcellularLocation>
</comment>
<dbReference type="GO" id="GO:0015184">
    <property type="term" value="F:L-cystine transmembrane transporter activity"/>
    <property type="evidence" value="ECO:0007669"/>
    <property type="project" value="TreeGrafter"/>
</dbReference>
<evidence type="ECO:0000256" key="6">
    <source>
        <dbReference type="ARBA" id="ARBA00023136"/>
    </source>
</evidence>
<feature type="transmembrane region" description="Helical" evidence="7">
    <location>
        <begin position="288"/>
        <end position="308"/>
    </location>
</feature>
<dbReference type="InterPro" id="IPR001991">
    <property type="entry name" value="Na-dicarboxylate_symporter"/>
</dbReference>
<dbReference type="GO" id="GO:0015293">
    <property type="term" value="F:symporter activity"/>
    <property type="evidence" value="ECO:0007669"/>
    <property type="project" value="InterPro"/>
</dbReference>
<reference evidence="8 9" key="2">
    <citation type="submission" date="2019-09" db="EMBL/GenBank/DDBJ databases">
        <title>Complete Genome Sequence and Methylome Analysis of free living Spirochaetas.</title>
        <authorList>
            <person name="Leshcheva N."/>
            <person name="Mikheeva N."/>
        </authorList>
    </citation>
    <scope>NUCLEOTIDE SEQUENCE [LARGE SCALE GENOMIC DNA]</scope>
    <source>
        <strain evidence="8 9">P</strain>
    </source>
</reference>
<dbReference type="PANTHER" id="PTHR42865:SF5">
    <property type="entry name" value="L-CYSTINE TRANSPORTER TCYP"/>
    <property type="match status" value="1"/>
</dbReference>
<keyword evidence="6 7" id="KW-0472">Membrane</keyword>
<name>A0A5C1QDC4_9SPIO</name>
<feature type="transmembrane region" description="Helical" evidence="7">
    <location>
        <begin position="104"/>
        <end position="131"/>
    </location>
</feature>
<evidence type="ECO:0000256" key="4">
    <source>
        <dbReference type="ARBA" id="ARBA00022692"/>
    </source>
</evidence>
<keyword evidence="5 7" id="KW-1133">Transmembrane helix</keyword>
<organism evidence="8 9">
    <name type="scientific">Thiospirochaeta perfilievii</name>
    <dbReference type="NCBI Taxonomy" id="252967"/>
    <lineage>
        <taxon>Bacteria</taxon>
        <taxon>Pseudomonadati</taxon>
        <taxon>Spirochaetota</taxon>
        <taxon>Spirochaetia</taxon>
        <taxon>Spirochaetales</taxon>
        <taxon>Spirochaetaceae</taxon>
        <taxon>Thiospirochaeta</taxon>
    </lineage>
</organism>
<dbReference type="PRINTS" id="PR00173">
    <property type="entry name" value="EDTRNSPORT"/>
</dbReference>
<evidence type="ECO:0000313" key="9">
    <source>
        <dbReference type="Proteomes" id="UP000323824"/>
    </source>
</evidence>
<accession>A0A5C1QDC4</accession>
<proteinExistence type="inferred from homology"/>
<comment type="similarity">
    <text evidence="2">Belongs to the dicarboxylate/amino acid:cation symporter (DAACS) (TC 2.A.23) family.</text>
</comment>
<keyword evidence="4 7" id="KW-0812">Transmembrane</keyword>
<reference evidence="8 9" key="1">
    <citation type="submission" date="2019-02" db="EMBL/GenBank/DDBJ databases">
        <authorList>
            <person name="Fomenkov A."/>
            <person name="Dubinina G."/>
            <person name="Grabovich M."/>
            <person name="Vincze T."/>
            <person name="Roberts R.J."/>
        </authorList>
    </citation>
    <scope>NUCLEOTIDE SEQUENCE [LARGE SCALE GENOMIC DNA]</scope>
    <source>
        <strain evidence="8 9">P</strain>
    </source>
</reference>
<dbReference type="InterPro" id="IPR036458">
    <property type="entry name" value="Na:dicarbo_symporter_sf"/>
</dbReference>
<dbReference type="Gene3D" id="1.10.3860.10">
    <property type="entry name" value="Sodium:dicarboxylate symporter"/>
    <property type="match status" value="1"/>
</dbReference>
<feature type="transmembrane region" description="Helical" evidence="7">
    <location>
        <begin position="34"/>
        <end position="51"/>
    </location>
</feature>
<dbReference type="Proteomes" id="UP000323824">
    <property type="component" value="Chromosome"/>
</dbReference>
<protein>
    <submittedName>
        <fullName evidence="8">Dicarboxylate/amino acid:cation symporter</fullName>
    </submittedName>
</protein>
<dbReference type="GO" id="GO:0005886">
    <property type="term" value="C:plasma membrane"/>
    <property type="evidence" value="ECO:0007669"/>
    <property type="project" value="TreeGrafter"/>
</dbReference>
<sequence>MSSIAILWLGVFLVLLLGLGLIKSKTGLSFSTRVFISMVLGIALGLGIYFTTDVEVAGGIRKWLSLVGYGYVDLLKMLILPLVPASIISGLLKLSDTSELKTMGVRTISLFLFTAVLASIIGIVIASILGVGSGVVVGELKPREASSVVDLFSQFRSFIPSNPVKSAVDMKIIPLVVFSIFIGVAAVIESGKNSIKIEPFKAFIDSFLVIVTRLTKLVIKLTPYGVLGLTSYWLSNSGLSAIRGLALFVVGIIIACLIQVFVVYGGLLVTTAKVNPIRFFRAASPAMLLAFTSRSSLGTLTLTVSTMIDRLKIKPRVANFVGPIGAVMNMDACGGIFPAVVSIFAANAFDIELSTLQYILIVVVSVFASVGSAAVPMGATAFTIVTLTTVGLPVEAVGLVSGVDFLVDMFRTATNVTGDLTASVVVGNSLGEFDREAFESQDFKDVKEA</sequence>
<evidence type="ECO:0000256" key="3">
    <source>
        <dbReference type="ARBA" id="ARBA00022448"/>
    </source>
</evidence>
<feature type="transmembrane region" description="Helical" evidence="7">
    <location>
        <begin position="71"/>
        <end position="92"/>
    </location>
</feature>
<feature type="transmembrane region" description="Helical" evidence="7">
    <location>
        <begin position="358"/>
        <end position="375"/>
    </location>
</feature>
<feature type="transmembrane region" description="Helical" evidence="7">
    <location>
        <begin position="172"/>
        <end position="190"/>
    </location>
</feature>
<evidence type="ECO:0000256" key="7">
    <source>
        <dbReference type="SAM" id="Phobius"/>
    </source>
</evidence>
<gene>
    <name evidence="8" type="ORF">EW093_10230</name>
</gene>
<dbReference type="OrthoDB" id="9768885at2"/>
<evidence type="ECO:0000256" key="5">
    <source>
        <dbReference type="ARBA" id="ARBA00022989"/>
    </source>
</evidence>
<keyword evidence="3" id="KW-0813">Transport</keyword>
<dbReference type="KEGG" id="sper:EW093_10230"/>
<feature type="transmembrane region" description="Helical" evidence="7">
    <location>
        <begin position="381"/>
        <end position="407"/>
    </location>
</feature>
<evidence type="ECO:0000256" key="1">
    <source>
        <dbReference type="ARBA" id="ARBA00004141"/>
    </source>
</evidence>
<dbReference type="EMBL" id="CP035807">
    <property type="protein sequence ID" value="QEN05070.1"/>
    <property type="molecule type" value="Genomic_DNA"/>
</dbReference>
<feature type="transmembrane region" description="Helical" evidence="7">
    <location>
        <begin position="320"/>
        <end position="346"/>
    </location>
</feature>
<evidence type="ECO:0000313" key="8">
    <source>
        <dbReference type="EMBL" id="QEN05070.1"/>
    </source>
</evidence>
<evidence type="ECO:0000256" key="2">
    <source>
        <dbReference type="ARBA" id="ARBA00006148"/>
    </source>
</evidence>
<dbReference type="Pfam" id="PF00375">
    <property type="entry name" value="SDF"/>
    <property type="match status" value="1"/>
</dbReference>
<feature type="transmembrane region" description="Helical" evidence="7">
    <location>
        <begin position="241"/>
        <end position="267"/>
    </location>
</feature>